<dbReference type="Gene3D" id="4.10.410.10">
    <property type="entry name" value="Pancreatic trypsin inhibitor Kunitz domain"/>
    <property type="match status" value="2"/>
</dbReference>
<evidence type="ECO:0000256" key="3">
    <source>
        <dbReference type="ARBA" id="ARBA00022690"/>
    </source>
</evidence>
<reference evidence="9" key="1">
    <citation type="journal article" date="2015" name="Nat. Genet.">
        <title>The genome and transcriptome of the zoonotic hookworm Ancylostoma ceylanicum identify infection-specific gene families.</title>
        <authorList>
            <person name="Schwarz E.M."/>
            <person name="Hu Y."/>
            <person name="Antoshechkin I."/>
            <person name="Miller M.M."/>
            <person name="Sternberg P.W."/>
            <person name="Aroian R.V."/>
        </authorList>
    </citation>
    <scope>NUCLEOTIDE SEQUENCE</scope>
    <source>
        <strain evidence="9">HY135</strain>
    </source>
</reference>
<evidence type="ECO:0000259" key="7">
    <source>
        <dbReference type="PROSITE" id="PS50279"/>
    </source>
</evidence>
<dbReference type="InterPro" id="IPR020901">
    <property type="entry name" value="Prtase_inh_Kunz-CS"/>
</dbReference>
<comment type="caution">
    <text evidence="8">The sequence shown here is derived from an EMBL/GenBank/DDBJ whole genome shotgun (WGS) entry which is preliminary data.</text>
</comment>
<dbReference type="GO" id="GO:0048019">
    <property type="term" value="F:receptor antagonist activity"/>
    <property type="evidence" value="ECO:0007669"/>
    <property type="project" value="TreeGrafter"/>
</dbReference>
<sequence length="187" mass="21007">MAHQHHAIRCSGSSLCGYRYTMFETNLMACLTKYFPQSLATAMLDTRCYQEINEGPCKAYMPRYAYKPSLGRCVRFIFGGCFGNDNNFKTRAQCERTCRRGSVIIIPKPEIVGPMPIVPDPEPQSVCMQPIESGRCLAYIPRYAFDANLGKCVKFIYGGCGGNGNNFETKNECRSACFAYIPMPIRL</sequence>
<keyword evidence="6" id="KW-1015">Disulfide bond</keyword>
<evidence type="ECO:0000313" key="8">
    <source>
        <dbReference type="EMBL" id="EYC08837.1"/>
    </source>
</evidence>
<dbReference type="PROSITE" id="PS50279">
    <property type="entry name" value="BPTI_KUNITZ_2"/>
    <property type="match status" value="2"/>
</dbReference>
<evidence type="ECO:0000256" key="4">
    <source>
        <dbReference type="ARBA" id="ARBA00022729"/>
    </source>
</evidence>
<evidence type="ECO:0000256" key="6">
    <source>
        <dbReference type="ARBA" id="ARBA00023157"/>
    </source>
</evidence>
<gene>
    <name evidence="8" type="primary">Acey_s0064.g3558</name>
    <name evidence="8" type="ORF">Y032_0064g3558</name>
</gene>
<dbReference type="EMBL" id="JARK01001400">
    <property type="protein sequence ID" value="EYC08837.1"/>
    <property type="molecule type" value="Genomic_DNA"/>
</dbReference>
<dbReference type="PRINTS" id="PR00759">
    <property type="entry name" value="BASICPTASE"/>
</dbReference>
<keyword evidence="5" id="KW-0722">Serine protease inhibitor</keyword>
<keyword evidence="3" id="KW-0646">Protease inhibitor</keyword>
<dbReference type="Pfam" id="PF00014">
    <property type="entry name" value="Kunitz_BPTI"/>
    <property type="match status" value="2"/>
</dbReference>
<evidence type="ECO:0000256" key="5">
    <source>
        <dbReference type="ARBA" id="ARBA00022900"/>
    </source>
</evidence>
<keyword evidence="2" id="KW-0964">Secreted</keyword>
<dbReference type="SUPFAM" id="SSF57362">
    <property type="entry name" value="BPTI-like"/>
    <property type="match status" value="2"/>
</dbReference>
<feature type="domain" description="BPTI/Kunitz inhibitor" evidence="7">
    <location>
        <begin position="48"/>
        <end position="98"/>
    </location>
</feature>
<dbReference type="PANTHER" id="PTHR45938">
    <property type="entry name" value="ACP24A4-RELATED"/>
    <property type="match status" value="1"/>
</dbReference>
<dbReference type="OrthoDB" id="5871431at2759"/>
<dbReference type="Proteomes" id="UP000024635">
    <property type="component" value="Unassembled WGS sequence"/>
</dbReference>
<dbReference type="FunFam" id="4.10.410.10:FF:000020">
    <property type="entry name" value="Collagen, type VI, alpha 3"/>
    <property type="match status" value="2"/>
</dbReference>
<dbReference type="STRING" id="53326.A0A016U1T1"/>
<name>A0A016U1T1_9BILA</name>
<dbReference type="InterPro" id="IPR002223">
    <property type="entry name" value="Kunitz_BPTI"/>
</dbReference>
<comment type="subcellular location">
    <subcellularLocation>
        <location evidence="1">Secreted</location>
    </subcellularLocation>
</comment>
<dbReference type="InterPro" id="IPR036880">
    <property type="entry name" value="Kunitz_BPTI_sf"/>
</dbReference>
<dbReference type="GO" id="GO:0004867">
    <property type="term" value="F:serine-type endopeptidase inhibitor activity"/>
    <property type="evidence" value="ECO:0007669"/>
    <property type="project" value="UniProtKB-KW"/>
</dbReference>
<proteinExistence type="predicted"/>
<dbReference type="CDD" id="cd00109">
    <property type="entry name" value="Kunitz-type"/>
    <property type="match status" value="1"/>
</dbReference>
<dbReference type="GO" id="GO:0050431">
    <property type="term" value="F:transforming growth factor beta binding"/>
    <property type="evidence" value="ECO:0007669"/>
    <property type="project" value="TreeGrafter"/>
</dbReference>
<dbReference type="PANTHER" id="PTHR45938:SF12">
    <property type="entry name" value="BOOPHILIN-G2"/>
    <property type="match status" value="1"/>
</dbReference>
<keyword evidence="9" id="KW-1185">Reference proteome</keyword>
<evidence type="ECO:0000256" key="2">
    <source>
        <dbReference type="ARBA" id="ARBA00022525"/>
    </source>
</evidence>
<dbReference type="SMART" id="SM00131">
    <property type="entry name" value="KU"/>
    <property type="match status" value="2"/>
</dbReference>
<organism evidence="8 9">
    <name type="scientific">Ancylostoma ceylanicum</name>
    <dbReference type="NCBI Taxonomy" id="53326"/>
    <lineage>
        <taxon>Eukaryota</taxon>
        <taxon>Metazoa</taxon>
        <taxon>Ecdysozoa</taxon>
        <taxon>Nematoda</taxon>
        <taxon>Chromadorea</taxon>
        <taxon>Rhabditida</taxon>
        <taxon>Rhabditina</taxon>
        <taxon>Rhabditomorpha</taxon>
        <taxon>Strongyloidea</taxon>
        <taxon>Ancylostomatidae</taxon>
        <taxon>Ancylostomatinae</taxon>
        <taxon>Ancylostoma</taxon>
    </lineage>
</organism>
<keyword evidence="4" id="KW-0732">Signal</keyword>
<dbReference type="PROSITE" id="PS00280">
    <property type="entry name" value="BPTI_KUNITZ_1"/>
    <property type="match status" value="2"/>
</dbReference>
<feature type="domain" description="BPTI/Kunitz inhibitor" evidence="7">
    <location>
        <begin position="127"/>
        <end position="177"/>
    </location>
</feature>
<evidence type="ECO:0000256" key="1">
    <source>
        <dbReference type="ARBA" id="ARBA00004613"/>
    </source>
</evidence>
<dbReference type="GO" id="GO:0005615">
    <property type="term" value="C:extracellular space"/>
    <property type="evidence" value="ECO:0007669"/>
    <property type="project" value="TreeGrafter"/>
</dbReference>
<protein>
    <recommendedName>
        <fullName evidence="7">BPTI/Kunitz inhibitor domain-containing protein</fullName>
    </recommendedName>
</protein>
<evidence type="ECO:0000313" key="9">
    <source>
        <dbReference type="Proteomes" id="UP000024635"/>
    </source>
</evidence>
<dbReference type="AlphaFoldDB" id="A0A016U1T1"/>
<accession>A0A016U1T1</accession>